<evidence type="ECO:0000313" key="4">
    <source>
        <dbReference type="Proteomes" id="UP000307217"/>
    </source>
</evidence>
<reference evidence="4" key="2">
    <citation type="submission" date="2019-06" db="EMBL/GenBank/DDBJ databases">
        <title>Co-occurence of chitin degradation, pigmentation and bioactivity in marine Pseudoalteromonas.</title>
        <authorList>
            <person name="Sonnenschein E.C."/>
            <person name="Bech P.K."/>
        </authorList>
    </citation>
    <scope>NUCLEOTIDE SEQUENCE [LARGE SCALE GENOMIC DNA]</scope>
    <source>
        <strain evidence="4">S3790</strain>
    </source>
</reference>
<reference evidence="1" key="3">
    <citation type="submission" date="2019-09" db="EMBL/GenBank/DDBJ databases">
        <title>Co-occurence of chitin degradation, pigmentation and bioactivity in marine Pseudoalteromonas.</title>
        <authorList>
            <person name="Sonnenschein E.C."/>
            <person name="Bech P.K."/>
        </authorList>
    </citation>
    <scope>NUCLEOTIDE SEQUENCE</scope>
    <source>
        <strain evidence="1">S3790</strain>
        <strain evidence="2 3">S3895</strain>
    </source>
</reference>
<accession>A0A5S3VAL1</accession>
<gene>
    <name evidence="1" type="ORF">CWC19_07490</name>
    <name evidence="2" type="ORF">CWC20_13960</name>
</gene>
<evidence type="ECO:0000313" key="2">
    <source>
        <dbReference type="EMBL" id="TMO72997.1"/>
    </source>
</evidence>
<dbReference type="Proteomes" id="UP000307164">
    <property type="component" value="Unassembled WGS sequence"/>
</dbReference>
<evidence type="ECO:0000313" key="1">
    <source>
        <dbReference type="EMBL" id="TMO68903.1"/>
    </source>
</evidence>
<comment type="caution">
    <text evidence="1">The sequence shown here is derived from an EMBL/GenBank/DDBJ whole genome shotgun (WGS) entry which is preliminary data.</text>
</comment>
<sequence>MSLCKEQILRLNYCPNYVRDDYKPEAAMVCFTDIPLKYAREYCSKFGKFWMGFNKYKMV</sequence>
<keyword evidence="3" id="KW-1185">Reference proteome</keyword>
<evidence type="ECO:0000313" key="3">
    <source>
        <dbReference type="Proteomes" id="UP000307164"/>
    </source>
</evidence>
<proteinExistence type="predicted"/>
<dbReference type="EMBL" id="PNBW01000068">
    <property type="protein sequence ID" value="TMO72997.1"/>
    <property type="molecule type" value="Genomic_DNA"/>
</dbReference>
<organism evidence="1 4">
    <name type="scientific">Pseudoalteromonas aurantia</name>
    <dbReference type="NCBI Taxonomy" id="43654"/>
    <lineage>
        <taxon>Bacteria</taxon>
        <taxon>Pseudomonadati</taxon>
        <taxon>Pseudomonadota</taxon>
        <taxon>Gammaproteobacteria</taxon>
        <taxon>Alteromonadales</taxon>
        <taxon>Pseudoalteromonadaceae</taxon>
        <taxon>Pseudoalteromonas</taxon>
    </lineage>
</organism>
<dbReference type="OrthoDB" id="680500at2"/>
<name>A0A5S3VAL1_9GAMM</name>
<dbReference type="EMBL" id="PNBX01000028">
    <property type="protein sequence ID" value="TMO68903.1"/>
    <property type="molecule type" value="Genomic_DNA"/>
</dbReference>
<dbReference type="Proteomes" id="UP000307217">
    <property type="component" value="Unassembled WGS sequence"/>
</dbReference>
<reference evidence="3 4" key="1">
    <citation type="submission" date="2018-01" db="EMBL/GenBank/DDBJ databases">
        <authorList>
            <person name="Paulsen S."/>
            <person name="Gram L.K."/>
        </authorList>
    </citation>
    <scope>NUCLEOTIDE SEQUENCE [LARGE SCALE GENOMIC DNA]</scope>
    <source>
        <strain evidence="1 4">S3790</strain>
        <strain evidence="2 3">S3895</strain>
    </source>
</reference>
<dbReference type="AlphaFoldDB" id="A0A5S3VAL1"/>
<protein>
    <submittedName>
        <fullName evidence="1">Uncharacterized protein</fullName>
    </submittedName>
</protein>